<dbReference type="Proteomes" id="UP000198211">
    <property type="component" value="Unassembled WGS sequence"/>
</dbReference>
<name>A0A225WCV6_9STRA</name>
<reference evidence="2" key="1">
    <citation type="submission" date="2017-03" db="EMBL/GenBank/DDBJ databases">
        <title>Phytopthora megakarya and P. palmivora, two closely related causual agents of cacao black pod achieved similar genome size and gene model numbers by different mechanisms.</title>
        <authorList>
            <person name="Ali S."/>
            <person name="Shao J."/>
            <person name="Larry D.J."/>
            <person name="Kronmiller B."/>
            <person name="Shen D."/>
            <person name="Strem M.D."/>
            <person name="Melnick R.L."/>
            <person name="Guiltinan M.J."/>
            <person name="Tyler B.M."/>
            <person name="Meinhardt L.W."/>
            <person name="Bailey B.A."/>
        </authorList>
    </citation>
    <scope>NUCLEOTIDE SEQUENCE [LARGE SCALE GENOMIC DNA]</scope>
    <source>
        <strain evidence="2">zdho120</strain>
    </source>
</reference>
<proteinExistence type="predicted"/>
<organism evidence="1 2">
    <name type="scientific">Phytophthora megakarya</name>
    <dbReference type="NCBI Taxonomy" id="4795"/>
    <lineage>
        <taxon>Eukaryota</taxon>
        <taxon>Sar</taxon>
        <taxon>Stramenopiles</taxon>
        <taxon>Oomycota</taxon>
        <taxon>Peronosporomycetes</taxon>
        <taxon>Peronosporales</taxon>
        <taxon>Peronosporaceae</taxon>
        <taxon>Phytophthora</taxon>
    </lineage>
</organism>
<comment type="caution">
    <text evidence="1">The sequence shown here is derived from an EMBL/GenBank/DDBJ whole genome shotgun (WGS) entry which is preliminary data.</text>
</comment>
<dbReference type="EMBL" id="NBNE01001099">
    <property type="protein sequence ID" value="OWZ15566.1"/>
    <property type="molecule type" value="Genomic_DNA"/>
</dbReference>
<protein>
    <submittedName>
        <fullName evidence="1">Secreted protein</fullName>
    </submittedName>
</protein>
<accession>A0A225WCV6</accession>
<evidence type="ECO:0000313" key="1">
    <source>
        <dbReference type="EMBL" id="OWZ15566.1"/>
    </source>
</evidence>
<gene>
    <name evidence="1" type="ORF">PHMEG_00010773</name>
</gene>
<dbReference type="OrthoDB" id="101477at2759"/>
<keyword evidence="2" id="KW-1185">Reference proteome</keyword>
<evidence type="ECO:0000313" key="2">
    <source>
        <dbReference type="Proteomes" id="UP000198211"/>
    </source>
</evidence>
<dbReference type="AlphaFoldDB" id="A0A225WCV6"/>
<sequence length="146" mass="16035">MVLEVIAQVCKDYPHLDKLQLIAAEGVRVEFTQDVPPQSCPPDNHGSATERVNILRKDVRKEQDAGRCLILDLELLSMWLEVFISPFGIVDKTGGDPLTTGRTIHDLSFPEGASMNDSTDQDAIPGLTIATVMPLLPRFYGASRST</sequence>